<accession>A0A8J5RR45</accession>
<protein>
    <submittedName>
        <fullName evidence="2">Uncharacterized protein</fullName>
    </submittedName>
</protein>
<dbReference type="EMBL" id="JAAALK010000288">
    <property type="protein sequence ID" value="KAG8052552.1"/>
    <property type="molecule type" value="Genomic_DNA"/>
</dbReference>
<organism evidence="2 3">
    <name type="scientific">Zizania palustris</name>
    <name type="common">Northern wild rice</name>
    <dbReference type="NCBI Taxonomy" id="103762"/>
    <lineage>
        <taxon>Eukaryota</taxon>
        <taxon>Viridiplantae</taxon>
        <taxon>Streptophyta</taxon>
        <taxon>Embryophyta</taxon>
        <taxon>Tracheophyta</taxon>
        <taxon>Spermatophyta</taxon>
        <taxon>Magnoliopsida</taxon>
        <taxon>Liliopsida</taxon>
        <taxon>Poales</taxon>
        <taxon>Poaceae</taxon>
        <taxon>BOP clade</taxon>
        <taxon>Oryzoideae</taxon>
        <taxon>Oryzeae</taxon>
        <taxon>Zizaniinae</taxon>
        <taxon>Zizania</taxon>
    </lineage>
</organism>
<evidence type="ECO:0000313" key="3">
    <source>
        <dbReference type="Proteomes" id="UP000729402"/>
    </source>
</evidence>
<sequence length="158" mass="16957">MSYSTHHSPIASSRPCAMSISRSSSAVSAYVSDTVRIRLSRRREAEELNEWLWEEEMSWTPQASSGLAITTAATPPPPCRTTPKAATTRSLGRAKNPHPANVATKAAADLGVDGASAGQKEQHRKGWGCAEEGGRRHRRLLAATSAKGEGTSSQCARW</sequence>
<keyword evidence="3" id="KW-1185">Reference proteome</keyword>
<dbReference type="AlphaFoldDB" id="A0A8J5RR45"/>
<evidence type="ECO:0000256" key="1">
    <source>
        <dbReference type="SAM" id="MobiDB-lite"/>
    </source>
</evidence>
<comment type="caution">
    <text evidence="2">The sequence shown here is derived from an EMBL/GenBank/DDBJ whole genome shotgun (WGS) entry which is preliminary data.</text>
</comment>
<dbReference type="Proteomes" id="UP000729402">
    <property type="component" value="Unassembled WGS sequence"/>
</dbReference>
<reference evidence="2" key="2">
    <citation type="submission" date="2021-02" db="EMBL/GenBank/DDBJ databases">
        <authorList>
            <person name="Kimball J.A."/>
            <person name="Haas M.W."/>
            <person name="Macchietto M."/>
            <person name="Kono T."/>
            <person name="Duquette J."/>
            <person name="Shao M."/>
        </authorList>
    </citation>
    <scope>NUCLEOTIDE SEQUENCE</scope>
    <source>
        <tissue evidence="2">Fresh leaf tissue</tissue>
    </source>
</reference>
<name>A0A8J5RR45_ZIZPA</name>
<feature type="region of interest" description="Disordered" evidence="1">
    <location>
        <begin position="115"/>
        <end position="134"/>
    </location>
</feature>
<reference evidence="2" key="1">
    <citation type="journal article" date="2021" name="bioRxiv">
        <title>Whole Genome Assembly and Annotation of Northern Wild Rice, Zizania palustris L., Supports a Whole Genome Duplication in the Zizania Genus.</title>
        <authorList>
            <person name="Haas M."/>
            <person name="Kono T."/>
            <person name="Macchietto M."/>
            <person name="Millas R."/>
            <person name="McGilp L."/>
            <person name="Shao M."/>
            <person name="Duquette J."/>
            <person name="Hirsch C.N."/>
            <person name="Kimball J."/>
        </authorList>
    </citation>
    <scope>NUCLEOTIDE SEQUENCE</scope>
    <source>
        <tissue evidence="2">Fresh leaf tissue</tissue>
    </source>
</reference>
<proteinExistence type="predicted"/>
<gene>
    <name evidence="2" type="ORF">GUJ93_ZPchr0001g31277</name>
</gene>
<feature type="region of interest" description="Disordered" evidence="1">
    <location>
        <begin position="68"/>
        <end position="100"/>
    </location>
</feature>
<evidence type="ECO:0000313" key="2">
    <source>
        <dbReference type="EMBL" id="KAG8052552.1"/>
    </source>
</evidence>